<sequence length="186" mass="21744">MAVKDKGSRQAHFPKIEAKYGQPMRYWFAVMKDISDLKYPQQISYLREEHGFSQAHANALVMYSRGSKSSKRFDDLEGYLKGQDEVKSKTIKKIFKVIKKKYPKLELVIAWNQPILKLGNEYLFGASILKNHILIAPWNQKVLLAMKQDLEGYKVNKKTVQVPIDWKVDEKLLLKMIKLNIQFLKK</sequence>
<dbReference type="Gene3D" id="3.90.1150.200">
    <property type="match status" value="1"/>
</dbReference>
<comment type="caution">
    <text evidence="1">The sequence shown here is derived from an EMBL/GenBank/DDBJ whole genome shotgun (WGS) entry which is preliminary data.</text>
</comment>
<gene>
    <name evidence="1" type="ORF">ABR60_00975</name>
</gene>
<evidence type="ECO:0000313" key="2">
    <source>
        <dbReference type="Proteomes" id="UP000053941"/>
    </source>
</evidence>
<evidence type="ECO:0000313" key="1">
    <source>
        <dbReference type="EMBL" id="KRO26989.1"/>
    </source>
</evidence>
<organism evidence="1 2">
    <name type="scientific">Actinobacteria bacterium BACL2 MAG-120802-bin41</name>
    <dbReference type="NCBI Taxonomy" id="1655568"/>
    <lineage>
        <taxon>Bacteria</taxon>
        <taxon>Bacillati</taxon>
        <taxon>Actinomycetota</taxon>
        <taxon>Actinomycetes</taxon>
        <taxon>Actinomycetes incertae sedis</taxon>
        <taxon>ac1 cluster</taxon>
    </lineage>
</organism>
<reference evidence="1 2" key="1">
    <citation type="submission" date="2015-10" db="EMBL/GenBank/DDBJ databases">
        <title>Metagenome-Assembled Genomes uncover a global brackish microbiome.</title>
        <authorList>
            <person name="Hugerth L.W."/>
            <person name="Larsson J."/>
            <person name="Alneberg J."/>
            <person name="Lindh M.V."/>
            <person name="Legrand C."/>
            <person name="Pinhassi J."/>
            <person name="Andersson A.F."/>
        </authorList>
    </citation>
    <scope>NUCLEOTIDE SEQUENCE [LARGE SCALE GENOMIC DNA]</scope>
    <source>
        <strain evidence="1">BACL2 MAG-120802-bin41</strain>
    </source>
</reference>
<proteinExistence type="predicted"/>
<dbReference type="InterPro" id="IPR025629">
    <property type="entry name" value="DUF4287"/>
</dbReference>
<accession>A0A0R2NSI9</accession>
<dbReference type="Pfam" id="PF14117">
    <property type="entry name" value="DUF4287"/>
    <property type="match status" value="1"/>
</dbReference>
<dbReference type="AlphaFoldDB" id="A0A0R2NSI9"/>
<protein>
    <recommendedName>
        <fullName evidence="3">DUF4287 domain-containing protein</fullName>
    </recommendedName>
</protein>
<dbReference type="SUPFAM" id="SSF159888">
    <property type="entry name" value="YdhG-like"/>
    <property type="match status" value="1"/>
</dbReference>
<name>A0A0R2NSI9_9ACTN</name>
<dbReference type="Proteomes" id="UP000053941">
    <property type="component" value="Unassembled WGS sequence"/>
</dbReference>
<dbReference type="EMBL" id="LIAS01000272">
    <property type="protein sequence ID" value="KRO26989.1"/>
    <property type="molecule type" value="Genomic_DNA"/>
</dbReference>
<evidence type="ECO:0008006" key="3">
    <source>
        <dbReference type="Google" id="ProtNLM"/>
    </source>
</evidence>